<keyword evidence="5 13" id="KW-0732">Signal</keyword>
<dbReference type="InterPro" id="IPR050732">
    <property type="entry name" value="Beta-glucan_modifiers"/>
</dbReference>
<evidence type="ECO:0000256" key="8">
    <source>
        <dbReference type="ARBA" id="ARBA00023295"/>
    </source>
</evidence>
<sequence>MRASLALAGFVLAATAPLVAGKGTLGFALGTKKPDGSCKYQADYEADFDAIASASGSKLVRGYSADDCNCAQQILPAAKSKGFQVVLGVWPDVEESLIKDTNALTKYVPQYKEQVYGITVGSETMYRGNFTGQQLLDKINFVKTKPELGYLNKTIGTADSWNKFADGTGDDLVRGGVTFILANAFAYWQGKAAGKDAIYTYFDDIQQALAHVQKISGSLDKIEFWNGESGWPADGGSDFGAAKAGTSNAASYYSEAVCGLLDWGVNAFYFEAFDEPWKPVSKGDNGLVADETHWGAMNADRSAKFNLQC</sequence>
<keyword evidence="8" id="KW-0326">Glycosidase</keyword>
<keyword evidence="4" id="KW-0964">Secreted</keyword>
<keyword evidence="3" id="KW-0134">Cell wall</keyword>
<dbReference type="InterPro" id="IPR017853">
    <property type="entry name" value="GH"/>
</dbReference>
<evidence type="ECO:0000256" key="9">
    <source>
        <dbReference type="ARBA" id="ARBA00036824"/>
    </source>
</evidence>
<dbReference type="Pfam" id="PF00332">
    <property type="entry name" value="Glyco_hydro_17"/>
    <property type="match status" value="1"/>
</dbReference>
<evidence type="ECO:0000313" key="14">
    <source>
        <dbReference type="Proteomes" id="UP000504637"/>
    </source>
</evidence>
<name>A0A6J3MDU8_9PEZI</name>
<dbReference type="Gene3D" id="3.20.20.80">
    <property type="entry name" value="Glycosidases"/>
    <property type="match status" value="1"/>
</dbReference>
<dbReference type="GO" id="GO:0005975">
    <property type="term" value="P:carbohydrate metabolic process"/>
    <property type="evidence" value="ECO:0007669"/>
    <property type="project" value="InterPro"/>
</dbReference>
<accession>A0A6J3MDU8</accession>
<dbReference type="Proteomes" id="UP000504637">
    <property type="component" value="Unplaced"/>
</dbReference>
<evidence type="ECO:0000256" key="7">
    <source>
        <dbReference type="ARBA" id="ARBA00023180"/>
    </source>
</evidence>
<proteinExistence type="inferred from homology"/>
<keyword evidence="7" id="KW-0325">Glycoprotein</keyword>
<evidence type="ECO:0000256" key="2">
    <source>
        <dbReference type="ARBA" id="ARBA00008773"/>
    </source>
</evidence>
<evidence type="ECO:0000256" key="10">
    <source>
        <dbReference type="ARBA" id="ARBA00038929"/>
    </source>
</evidence>
<evidence type="ECO:0000256" key="13">
    <source>
        <dbReference type="SAM" id="SignalP"/>
    </source>
</evidence>
<evidence type="ECO:0000256" key="12">
    <source>
        <dbReference type="RuleBase" id="RU004335"/>
    </source>
</evidence>
<dbReference type="PANTHER" id="PTHR16631:SF26">
    <property type="entry name" value="GLUCAN 1,3-BETA-GLUCOSIDASE"/>
    <property type="match status" value="1"/>
</dbReference>
<organism evidence="15">
    <name type="scientific">Dissoconium aciculare CBS 342.82</name>
    <dbReference type="NCBI Taxonomy" id="1314786"/>
    <lineage>
        <taxon>Eukaryota</taxon>
        <taxon>Fungi</taxon>
        <taxon>Dikarya</taxon>
        <taxon>Ascomycota</taxon>
        <taxon>Pezizomycotina</taxon>
        <taxon>Dothideomycetes</taxon>
        <taxon>Dothideomycetidae</taxon>
        <taxon>Mycosphaerellales</taxon>
        <taxon>Dissoconiaceae</taxon>
        <taxon>Dissoconium</taxon>
    </lineage>
</organism>
<dbReference type="OrthoDB" id="1293114at2759"/>
<protein>
    <recommendedName>
        <fullName evidence="10">glucan 1,3-beta-glucosidase</fullName>
        <ecNumber evidence="10">3.2.1.58</ecNumber>
    </recommendedName>
    <alternativeName>
        <fullName evidence="11">Exo-1,3-beta-glucanase</fullName>
    </alternativeName>
</protein>
<reference evidence="15" key="1">
    <citation type="submission" date="2020-01" db="EMBL/GenBank/DDBJ databases">
        <authorList>
            <consortium name="DOE Joint Genome Institute"/>
            <person name="Haridas S."/>
            <person name="Albert R."/>
            <person name="Binder M."/>
            <person name="Bloem J."/>
            <person name="Labutti K."/>
            <person name="Salamov A."/>
            <person name="Andreopoulos B."/>
            <person name="Baker S.E."/>
            <person name="Barry K."/>
            <person name="Bills G."/>
            <person name="Bluhm B.H."/>
            <person name="Cannon C."/>
            <person name="Castanera R."/>
            <person name="Culley D.E."/>
            <person name="Daum C."/>
            <person name="Ezra D."/>
            <person name="Gonzalez J.B."/>
            <person name="Henrissat B."/>
            <person name="Kuo A."/>
            <person name="Liang C."/>
            <person name="Lipzen A."/>
            <person name="Lutzoni F."/>
            <person name="Magnuson J."/>
            <person name="Mondo S."/>
            <person name="Nolan M."/>
            <person name="Ohm R."/>
            <person name="Pangilinan J."/>
            <person name="Park H.-J."/>
            <person name="Ramirez L."/>
            <person name="Alfaro M."/>
            <person name="Sun H."/>
            <person name="Tritt A."/>
            <person name="Yoshinaga Y."/>
            <person name="Zwiers L.-H."/>
            <person name="Turgeon B.G."/>
            <person name="Goodwin S.B."/>
            <person name="Spatafora J.W."/>
            <person name="Crous P.W."/>
            <person name="Grigoriev I.V."/>
        </authorList>
    </citation>
    <scope>NUCLEOTIDE SEQUENCE</scope>
    <source>
        <strain evidence="15">CBS 342.82</strain>
    </source>
</reference>
<dbReference type="PANTHER" id="PTHR16631">
    <property type="entry name" value="GLUCAN 1,3-BETA-GLUCOSIDASE"/>
    <property type="match status" value="1"/>
</dbReference>
<dbReference type="GO" id="GO:0009277">
    <property type="term" value="C:fungal-type cell wall"/>
    <property type="evidence" value="ECO:0007669"/>
    <property type="project" value="TreeGrafter"/>
</dbReference>
<dbReference type="GO" id="GO:0004338">
    <property type="term" value="F:glucan exo-1,3-beta-glucosidase activity"/>
    <property type="evidence" value="ECO:0007669"/>
    <property type="project" value="UniProtKB-EC"/>
</dbReference>
<dbReference type="GO" id="GO:0042973">
    <property type="term" value="F:glucan endo-1,3-beta-D-glucosidase activity"/>
    <property type="evidence" value="ECO:0007669"/>
    <property type="project" value="TreeGrafter"/>
</dbReference>
<dbReference type="SUPFAM" id="SSF51445">
    <property type="entry name" value="(Trans)glycosidases"/>
    <property type="match status" value="1"/>
</dbReference>
<evidence type="ECO:0000256" key="3">
    <source>
        <dbReference type="ARBA" id="ARBA00022512"/>
    </source>
</evidence>
<feature type="chain" id="PRO_5026842201" description="glucan 1,3-beta-glucosidase" evidence="13">
    <location>
        <begin position="22"/>
        <end position="309"/>
    </location>
</feature>
<evidence type="ECO:0000256" key="5">
    <source>
        <dbReference type="ARBA" id="ARBA00022729"/>
    </source>
</evidence>
<dbReference type="AlphaFoldDB" id="A0A6J3MDU8"/>
<feature type="signal peptide" evidence="13">
    <location>
        <begin position="1"/>
        <end position="21"/>
    </location>
</feature>
<comment type="subcellular location">
    <subcellularLocation>
        <location evidence="1">Secreted</location>
        <location evidence="1">Cell wall</location>
    </subcellularLocation>
</comment>
<comment type="catalytic activity">
    <reaction evidence="9">
        <text>Successive hydrolysis of beta-D-glucose units from the non-reducing ends of (1-&gt;3)-beta-D-glucans, releasing alpha-glucose.</text>
        <dbReference type="EC" id="3.2.1.58"/>
    </reaction>
</comment>
<dbReference type="GO" id="GO:0009986">
    <property type="term" value="C:cell surface"/>
    <property type="evidence" value="ECO:0007669"/>
    <property type="project" value="TreeGrafter"/>
</dbReference>
<dbReference type="GO" id="GO:0071555">
    <property type="term" value="P:cell wall organization"/>
    <property type="evidence" value="ECO:0007669"/>
    <property type="project" value="TreeGrafter"/>
</dbReference>
<dbReference type="EC" id="3.2.1.58" evidence="10"/>
<reference evidence="15" key="3">
    <citation type="submission" date="2025-08" db="UniProtKB">
        <authorList>
            <consortium name="RefSeq"/>
        </authorList>
    </citation>
    <scope>IDENTIFICATION</scope>
    <source>
        <strain evidence="15">CBS 342.82</strain>
    </source>
</reference>
<dbReference type="InterPro" id="IPR000490">
    <property type="entry name" value="Glyco_hydro_17"/>
</dbReference>
<evidence type="ECO:0000256" key="11">
    <source>
        <dbReference type="ARBA" id="ARBA00041761"/>
    </source>
</evidence>
<evidence type="ECO:0000256" key="6">
    <source>
        <dbReference type="ARBA" id="ARBA00022801"/>
    </source>
</evidence>
<reference evidence="15" key="2">
    <citation type="submission" date="2020-04" db="EMBL/GenBank/DDBJ databases">
        <authorList>
            <consortium name="NCBI Genome Project"/>
        </authorList>
    </citation>
    <scope>NUCLEOTIDE SEQUENCE</scope>
    <source>
        <strain evidence="15">CBS 342.82</strain>
    </source>
</reference>
<comment type="similarity">
    <text evidence="2 12">Belongs to the glycosyl hydrolase 17 family.</text>
</comment>
<evidence type="ECO:0000256" key="1">
    <source>
        <dbReference type="ARBA" id="ARBA00004191"/>
    </source>
</evidence>
<keyword evidence="6 15" id="KW-0378">Hydrolase</keyword>
<evidence type="ECO:0000256" key="4">
    <source>
        <dbReference type="ARBA" id="ARBA00022525"/>
    </source>
</evidence>
<keyword evidence="14" id="KW-1185">Reference proteome</keyword>
<gene>
    <name evidence="15" type="ORF">K489DRAFT_312565</name>
</gene>
<evidence type="ECO:0000313" key="15">
    <source>
        <dbReference type="RefSeq" id="XP_033463227.1"/>
    </source>
</evidence>
<dbReference type="GO" id="GO:0005576">
    <property type="term" value="C:extracellular region"/>
    <property type="evidence" value="ECO:0007669"/>
    <property type="project" value="TreeGrafter"/>
</dbReference>
<dbReference type="RefSeq" id="XP_033463227.1">
    <property type="nucleotide sequence ID" value="XM_033600876.1"/>
</dbReference>
<dbReference type="GeneID" id="54358676"/>